<evidence type="ECO:0000259" key="3">
    <source>
        <dbReference type="Pfam" id="PF18912"/>
    </source>
</evidence>
<dbReference type="RefSeq" id="WP_099474323.1">
    <property type="nucleotide sequence ID" value="NZ_CAXBMK010000002.1"/>
</dbReference>
<accession>A0A2G4YPQ0</accession>
<feature type="domain" description="Phosphoribosyltransferase" evidence="2">
    <location>
        <begin position="216"/>
        <end position="256"/>
    </location>
</feature>
<dbReference type="EMBL" id="PDEM01000025">
    <property type="protein sequence ID" value="PHZ84304.1"/>
    <property type="molecule type" value="Genomic_DNA"/>
</dbReference>
<dbReference type="PANTHER" id="PTHR47505:SF1">
    <property type="entry name" value="DNA UTILIZATION PROTEIN YHGH"/>
    <property type="match status" value="1"/>
</dbReference>
<evidence type="ECO:0000259" key="2">
    <source>
        <dbReference type="Pfam" id="PF00156"/>
    </source>
</evidence>
<dbReference type="InterPro" id="IPR029057">
    <property type="entry name" value="PRTase-like"/>
</dbReference>
<dbReference type="Pfam" id="PF18912">
    <property type="entry name" value="DZR_2"/>
    <property type="match status" value="1"/>
</dbReference>
<feature type="domain" description="Double zinc ribbon" evidence="3">
    <location>
        <begin position="21"/>
        <end position="83"/>
    </location>
</feature>
<dbReference type="InterPro" id="IPR000836">
    <property type="entry name" value="PRTase_dom"/>
</dbReference>
<dbReference type="Gene3D" id="3.40.50.2020">
    <property type="match status" value="1"/>
</dbReference>
<dbReference type="InterPro" id="IPR051910">
    <property type="entry name" value="ComF/GntX_DNA_util-trans"/>
</dbReference>
<dbReference type="GO" id="GO:0016757">
    <property type="term" value="F:glycosyltransferase activity"/>
    <property type="evidence" value="ECO:0007669"/>
    <property type="project" value="UniProtKB-KW"/>
</dbReference>
<keyword evidence="4" id="KW-0808">Transferase</keyword>
<evidence type="ECO:0000313" key="5">
    <source>
        <dbReference type="Proteomes" id="UP000229730"/>
    </source>
</evidence>
<comment type="caution">
    <text evidence="4">The sequence shown here is derived from an EMBL/GenBank/DDBJ whole genome shotgun (WGS) entry which is preliminary data.</text>
</comment>
<proteinExistence type="inferred from homology"/>
<dbReference type="AlphaFoldDB" id="A0A2G4YPQ0"/>
<dbReference type="PANTHER" id="PTHR47505">
    <property type="entry name" value="DNA UTILIZATION PROTEIN YHGH"/>
    <property type="match status" value="1"/>
</dbReference>
<organism evidence="4 5">
    <name type="scientific">Paremcibacter congregatus</name>
    <dbReference type="NCBI Taxonomy" id="2043170"/>
    <lineage>
        <taxon>Bacteria</taxon>
        <taxon>Pseudomonadati</taxon>
        <taxon>Pseudomonadota</taxon>
        <taxon>Alphaproteobacteria</taxon>
        <taxon>Emcibacterales</taxon>
        <taxon>Emcibacteraceae</taxon>
        <taxon>Paremcibacter</taxon>
    </lineage>
</organism>
<keyword evidence="5" id="KW-1185">Reference proteome</keyword>
<dbReference type="InParanoid" id="A0A2G4YPQ0"/>
<evidence type="ECO:0000313" key="4">
    <source>
        <dbReference type="EMBL" id="PHZ84304.1"/>
    </source>
</evidence>
<protein>
    <submittedName>
        <fullName evidence="4">Amidophosphoribosyltransferase</fullName>
    </submittedName>
</protein>
<name>A0A2G4YPQ0_9PROT</name>
<evidence type="ECO:0000256" key="1">
    <source>
        <dbReference type="ARBA" id="ARBA00008007"/>
    </source>
</evidence>
<gene>
    <name evidence="4" type="ORF">CRD36_13860</name>
</gene>
<sequence length="264" mass="29012">MARNGLGRHVSVRARHVWTGVLNQLLPPRCLACGVGVQDAGRLCGDCWGALDFLQGPACACCGYPFEGGVLHLVEEHYCAACQANPPAFDRARMALRYDEASRGMILAFKHGDRLEYGPFLADLLGQAYGPGPCPGETFPDNTVVLPVPLHRKRLRRRRYNQAAIMGQIFARNRGFLYLPEGLRRIKHTPPQHGNSAHRLRNVAGAFVVSDGTADRVRGQVVILVDDVYTTGATVKACARILKRHGAARVEVLTIARVCRPRQI</sequence>
<dbReference type="SUPFAM" id="SSF53271">
    <property type="entry name" value="PRTase-like"/>
    <property type="match status" value="1"/>
</dbReference>
<dbReference type="FunCoup" id="A0A2G4YPQ0">
    <property type="interactions" value="255"/>
</dbReference>
<dbReference type="OrthoDB" id="9779910at2"/>
<keyword evidence="4" id="KW-0328">Glycosyltransferase</keyword>
<dbReference type="InterPro" id="IPR044005">
    <property type="entry name" value="DZR_2"/>
</dbReference>
<dbReference type="Proteomes" id="UP000229730">
    <property type="component" value="Unassembled WGS sequence"/>
</dbReference>
<reference evidence="4 5" key="1">
    <citation type="submission" date="2017-10" db="EMBL/GenBank/DDBJ databases">
        <title>Frigbacter circumglobatus gen. nov. sp. nov., isolated from sediment cultured in situ.</title>
        <authorList>
            <person name="Zhao Z."/>
        </authorList>
    </citation>
    <scope>NUCLEOTIDE SEQUENCE [LARGE SCALE GENOMIC DNA]</scope>
    <source>
        <strain evidence="4 5">ZYL</strain>
    </source>
</reference>
<dbReference type="CDD" id="cd06223">
    <property type="entry name" value="PRTases_typeI"/>
    <property type="match status" value="1"/>
</dbReference>
<comment type="similarity">
    <text evidence="1">Belongs to the ComF/GntX family.</text>
</comment>
<dbReference type="Pfam" id="PF00156">
    <property type="entry name" value="Pribosyltran"/>
    <property type="match status" value="1"/>
</dbReference>